<dbReference type="STRING" id="936756.ATE80_13215"/>
<evidence type="ECO:0000313" key="1">
    <source>
        <dbReference type="EMBL" id="KUH38422.1"/>
    </source>
</evidence>
<dbReference type="Proteomes" id="UP000054011">
    <property type="component" value="Unassembled WGS sequence"/>
</dbReference>
<gene>
    <name evidence="1" type="ORF">ATE80_13215</name>
</gene>
<evidence type="ECO:0000313" key="2">
    <source>
        <dbReference type="Proteomes" id="UP000054011"/>
    </source>
</evidence>
<comment type="caution">
    <text evidence="1">The sequence shown here is derived from an EMBL/GenBank/DDBJ whole genome shotgun (WGS) entry which is preliminary data.</text>
</comment>
<proteinExistence type="predicted"/>
<reference evidence="1 2" key="1">
    <citation type="submission" date="2015-11" db="EMBL/GenBank/DDBJ databases">
        <title>Genome-wide analysis reveals the secondary metabolome in Streptomyces kanasensis ZX01.</title>
        <authorList>
            <person name="Zhang G."/>
            <person name="Han L."/>
            <person name="Feng J."/>
            <person name="Zhang X."/>
        </authorList>
    </citation>
    <scope>NUCLEOTIDE SEQUENCE [LARGE SCALE GENOMIC DNA]</scope>
    <source>
        <strain evidence="1 2">ZX01</strain>
    </source>
</reference>
<dbReference type="RefSeq" id="WP_058942398.1">
    <property type="nucleotide sequence ID" value="NZ_LNSV01000027.1"/>
</dbReference>
<keyword evidence="2" id="KW-1185">Reference proteome</keyword>
<organism evidence="1 2">
    <name type="scientific">Streptomyces kanasensis</name>
    <dbReference type="NCBI Taxonomy" id="936756"/>
    <lineage>
        <taxon>Bacteria</taxon>
        <taxon>Bacillati</taxon>
        <taxon>Actinomycetota</taxon>
        <taxon>Actinomycetes</taxon>
        <taxon>Kitasatosporales</taxon>
        <taxon>Streptomycetaceae</taxon>
        <taxon>Streptomyces</taxon>
    </lineage>
</organism>
<name>A0A117IWN3_9ACTN</name>
<accession>A0A117IWN3</accession>
<dbReference type="AlphaFoldDB" id="A0A117IWN3"/>
<dbReference type="OrthoDB" id="5198315at2"/>
<protein>
    <submittedName>
        <fullName evidence="1">Uncharacterized protein</fullName>
    </submittedName>
</protein>
<dbReference type="EMBL" id="LNSV01000027">
    <property type="protein sequence ID" value="KUH38422.1"/>
    <property type="molecule type" value="Genomic_DNA"/>
</dbReference>
<sequence>MTDPTRVVIDVDRDGWTKRLQLNISQLDQDGHGWGYRLAGPKYNGSSQRLLRCELTARDAAEIRKALDEAFPEGGASDV</sequence>